<dbReference type="Pfam" id="PF01263">
    <property type="entry name" value="Aldose_epim"/>
    <property type="match status" value="1"/>
</dbReference>
<dbReference type="InterPro" id="IPR011013">
    <property type="entry name" value="Gal_mutarotase_sf_dom"/>
</dbReference>
<sequence>MTPSIDSTSSRSGGGASGPCNTSALPEELVLHAGPYEARINTVGASLRSLTFKGYPLTDAYELSSDAKAIPFCAGIVLAPWPNRVRDGQYEFGGKTYHLELTEPERNNAIHGLVGTRRWNIEAGADAGRGELWCEVDPSEGWPWPLRVSAVFELAAKAGLTVTYSVTNTGAEDSPLAFGVHTYLNAWGEPLDECVATIPVTHCLPLDSERNLPIEPLSLVPLDQTDSHDGDSDLHGIPVRQGPAERSLARMPENVDLLHGQLMDGVWLDHAFAAAPAASDSRTARLVHPNGRGVELTCSREFDWFQVFTADPAHDAPFPGRGRALAVEPMTAPPDALRSGVGITRLEPQAMSRFSITMSAIEPL</sequence>
<organism evidence="2 3">
    <name type="scientific">Corynebacterium pyruviciproducens ATCC BAA-1742</name>
    <dbReference type="NCBI Taxonomy" id="1125779"/>
    <lineage>
        <taxon>Bacteria</taxon>
        <taxon>Bacillati</taxon>
        <taxon>Actinomycetota</taxon>
        <taxon>Actinomycetes</taxon>
        <taxon>Mycobacteriales</taxon>
        <taxon>Corynebacteriaceae</taxon>
        <taxon>Corynebacterium</taxon>
    </lineage>
</organism>
<dbReference type="Gene3D" id="2.70.98.10">
    <property type="match status" value="1"/>
</dbReference>
<dbReference type="GO" id="GO:0005975">
    <property type="term" value="P:carbohydrate metabolic process"/>
    <property type="evidence" value="ECO:0007669"/>
    <property type="project" value="InterPro"/>
</dbReference>
<feature type="region of interest" description="Disordered" evidence="1">
    <location>
        <begin position="1"/>
        <end position="21"/>
    </location>
</feature>
<dbReference type="Proteomes" id="UP000014408">
    <property type="component" value="Unassembled WGS sequence"/>
</dbReference>
<dbReference type="InterPro" id="IPR008183">
    <property type="entry name" value="Aldose_1/G6P_1-epimerase"/>
</dbReference>
<proteinExistence type="predicted"/>
<name>S3A2F4_9CORY</name>
<gene>
    <name evidence="2" type="ORF">HMPREF1219_00488</name>
</gene>
<dbReference type="AlphaFoldDB" id="S3A2F4"/>
<dbReference type="InterPro" id="IPR014718">
    <property type="entry name" value="GH-type_carb-bd"/>
</dbReference>
<protein>
    <recommendedName>
        <fullName evidence="4">Aldose 1-epimerase</fullName>
    </recommendedName>
</protein>
<dbReference type="STRING" id="1125779.HMPREF1219_00488"/>
<dbReference type="GO" id="GO:0016853">
    <property type="term" value="F:isomerase activity"/>
    <property type="evidence" value="ECO:0007669"/>
    <property type="project" value="InterPro"/>
</dbReference>
<dbReference type="HOGENOM" id="CLU_052486_1_1_11"/>
<dbReference type="eggNOG" id="COG2017">
    <property type="taxonomic scope" value="Bacteria"/>
</dbReference>
<reference evidence="2 3" key="1">
    <citation type="submission" date="2013-05" db="EMBL/GenBank/DDBJ databases">
        <title>The Genome Sequence of Corynebacterium pyruviciproducens 1773O (ATCC BAA-1742).</title>
        <authorList>
            <consortium name="The Broad Institute Genomics Platform"/>
            <person name="Earl A."/>
            <person name="Ward D."/>
            <person name="Feldgarden M."/>
            <person name="Gevers D."/>
            <person name="Tong J."/>
            <person name="Walker B."/>
            <person name="Young S."/>
            <person name="Zeng Q."/>
            <person name="Gargeya S."/>
            <person name="Fitzgerald M."/>
            <person name="Haas B."/>
            <person name="Abouelleil A."/>
            <person name="Allen A.W."/>
            <person name="Alvarado L."/>
            <person name="Arachchi H.M."/>
            <person name="Berlin A.M."/>
            <person name="Chapman S.B."/>
            <person name="Gainer-Dewar J."/>
            <person name="Goldberg J."/>
            <person name="Griggs A."/>
            <person name="Gujja S."/>
            <person name="Hansen M."/>
            <person name="Howarth C."/>
            <person name="Imamovic A."/>
            <person name="Ireland A."/>
            <person name="Larimer J."/>
            <person name="McCowan C."/>
            <person name="Murphy C."/>
            <person name="Pearson M."/>
            <person name="Poon T.W."/>
            <person name="Priest M."/>
            <person name="Roberts A."/>
            <person name="Saif S."/>
            <person name="Shea T."/>
            <person name="Sisk P."/>
            <person name="Sykes S."/>
            <person name="Wortman J."/>
            <person name="Nusbaum C."/>
            <person name="Birren B."/>
        </authorList>
    </citation>
    <scope>NUCLEOTIDE SEQUENCE [LARGE SCALE GENOMIC DNA]</scope>
    <source>
        <strain evidence="2 3">ATCC BAA-1742</strain>
    </source>
</reference>
<accession>S3A2F4</accession>
<keyword evidence="3" id="KW-1185">Reference proteome</keyword>
<evidence type="ECO:0000256" key="1">
    <source>
        <dbReference type="SAM" id="MobiDB-lite"/>
    </source>
</evidence>
<dbReference type="SUPFAM" id="SSF74650">
    <property type="entry name" value="Galactose mutarotase-like"/>
    <property type="match status" value="1"/>
</dbReference>
<dbReference type="EMBL" id="ATBY01000008">
    <property type="protein sequence ID" value="EPD70459.1"/>
    <property type="molecule type" value="Genomic_DNA"/>
</dbReference>
<evidence type="ECO:0008006" key="4">
    <source>
        <dbReference type="Google" id="ProtNLM"/>
    </source>
</evidence>
<dbReference type="GO" id="GO:0030246">
    <property type="term" value="F:carbohydrate binding"/>
    <property type="evidence" value="ECO:0007669"/>
    <property type="project" value="InterPro"/>
</dbReference>
<comment type="caution">
    <text evidence="2">The sequence shown here is derived from an EMBL/GenBank/DDBJ whole genome shotgun (WGS) entry which is preliminary data.</text>
</comment>
<dbReference type="PATRIC" id="fig|1125779.3.peg.476"/>
<evidence type="ECO:0000313" key="2">
    <source>
        <dbReference type="EMBL" id="EPD70459.1"/>
    </source>
</evidence>
<evidence type="ECO:0000313" key="3">
    <source>
        <dbReference type="Proteomes" id="UP000014408"/>
    </source>
</evidence>